<dbReference type="EMBL" id="CYXO01000019">
    <property type="protein sequence ID" value="CUN21810.1"/>
    <property type="molecule type" value="Genomic_DNA"/>
</dbReference>
<dbReference type="AlphaFoldDB" id="A0A174H019"/>
<keyword evidence="3" id="KW-0804">Transcription</keyword>
<keyword evidence="2" id="KW-0238">DNA-binding</keyword>
<dbReference type="PANTHER" id="PTHR42756:SF1">
    <property type="entry name" value="TRANSCRIPTIONAL REPRESSOR OF EMRAB OPERON"/>
    <property type="match status" value="1"/>
</dbReference>
<dbReference type="GO" id="GO:0003677">
    <property type="term" value="F:DNA binding"/>
    <property type="evidence" value="ECO:0007669"/>
    <property type="project" value="UniProtKB-KW"/>
</dbReference>
<dbReference type="GeneID" id="93137206"/>
<dbReference type="SUPFAM" id="SSF46785">
    <property type="entry name" value="Winged helix' DNA-binding domain"/>
    <property type="match status" value="1"/>
</dbReference>
<evidence type="ECO:0000256" key="2">
    <source>
        <dbReference type="ARBA" id="ARBA00023125"/>
    </source>
</evidence>
<keyword evidence="1" id="KW-0805">Transcription regulation</keyword>
<dbReference type="PRINTS" id="PR00598">
    <property type="entry name" value="HTHMARR"/>
</dbReference>
<evidence type="ECO:0000256" key="3">
    <source>
        <dbReference type="ARBA" id="ARBA00023163"/>
    </source>
</evidence>
<evidence type="ECO:0000313" key="6">
    <source>
        <dbReference type="EMBL" id="CUN37949.1"/>
    </source>
</evidence>
<evidence type="ECO:0000313" key="10">
    <source>
        <dbReference type="Proteomes" id="UP000095597"/>
    </source>
</evidence>
<dbReference type="InterPro" id="IPR036390">
    <property type="entry name" value="WH_DNA-bd_sf"/>
</dbReference>
<evidence type="ECO:0000259" key="4">
    <source>
        <dbReference type="PROSITE" id="PS50995"/>
    </source>
</evidence>
<dbReference type="eggNOG" id="COG1846">
    <property type="taxonomic scope" value="Bacteria"/>
</dbReference>
<organism evidence="7 8">
    <name type="scientific">Dorea longicatena</name>
    <dbReference type="NCBI Taxonomy" id="88431"/>
    <lineage>
        <taxon>Bacteria</taxon>
        <taxon>Bacillati</taxon>
        <taxon>Bacillota</taxon>
        <taxon>Clostridia</taxon>
        <taxon>Lachnospirales</taxon>
        <taxon>Lachnospiraceae</taxon>
        <taxon>Dorea</taxon>
    </lineage>
</organism>
<dbReference type="Proteomes" id="UP000095597">
    <property type="component" value="Unassembled WGS sequence"/>
</dbReference>
<name>A0A174H019_9FIRM</name>
<dbReference type="InterPro" id="IPR036388">
    <property type="entry name" value="WH-like_DNA-bd_sf"/>
</dbReference>
<gene>
    <name evidence="7" type="primary">slyA_2</name>
    <name evidence="5" type="synonym">slyA_3</name>
    <name evidence="7" type="ORF">ERS852408_02704</name>
    <name evidence="6" type="ORF">ERS852423_00236</name>
    <name evidence="5" type="ORF">ERS852573_02558</name>
</gene>
<evidence type="ECO:0000313" key="9">
    <source>
        <dbReference type="Proteomes" id="UP000095439"/>
    </source>
</evidence>
<dbReference type="Gene3D" id="1.10.10.10">
    <property type="entry name" value="Winged helix-like DNA-binding domain superfamily/Winged helix DNA-binding domain"/>
    <property type="match status" value="1"/>
</dbReference>
<evidence type="ECO:0000313" key="8">
    <source>
        <dbReference type="Proteomes" id="UP000095380"/>
    </source>
</evidence>
<feature type="domain" description="HTH marR-type" evidence="4">
    <location>
        <begin position="1"/>
        <end position="142"/>
    </location>
</feature>
<dbReference type="PROSITE" id="PS50995">
    <property type="entry name" value="HTH_MARR_2"/>
    <property type="match status" value="1"/>
</dbReference>
<protein>
    <submittedName>
        <fullName evidence="7">Salmolysin</fullName>
    </submittedName>
</protein>
<evidence type="ECO:0000256" key="1">
    <source>
        <dbReference type="ARBA" id="ARBA00023015"/>
    </source>
</evidence>
<dbReference type="EMBL" id="CYYM01000025">
    <property type="protein sequence ID" value="CUO67601.1"/>
    <property type="molecule type" value="Genomic_DNA"/>
</dbReference>
<dbReference type="PANTHER" id="PTHR42756">
    <property type="entry name" value="TRANSCRIPTIONAL REGULATOR, MARR"/>
    <property type="match status" value="1"/>
</dbReference>
<dbReference type="SMART" id="SM00347">
    <property type="entry name" value="HTH_MARR"/>
    <property type="match status" value="1"/>
</dbReference>
<evidence type="ECO:0000313" key="5">
    <source>
        <dbReference type="EMBL" id="CUN21810.1"/>
    </source>
</evidence>
<dbReference type="EMBL" id="CYYY01000001">
    <property type="protein sequence ID" value="CUN37949.1"/>
    <property type="molecule type" value="Genomic_DNA"/>
</dbReference>
<accession>A0A174H019</accession>
<dbReference type="Proteomes" id="UP000095380">
    <property type="component" value="Unassembled WGS sequence"/>
</dbReference>
<evidence type="ECO:0000313" key="7">
    <source>
        <dbReference type="EMBL" id="CUO67601.1"/>
    </source>
</evidence>
<reference evidence="8 9" key="1">
    <citation type="submission" date="2015-09" db="EMBL/GenBank/DDBJ databases">
        <authorList>
            <consortium name="Pathogen Informatics"/>
        </authorList>
    </citation>
    <scope>NUCLEOTIDE SEQUENCE [LARGE SCALE GENOMIC DNA]</scope>
    <source>
        <strain evidence="7 8">2789STDY5608851</strain>
        <strain evidence="6 9">2789STDY5608866</strain>
        <strain evidence="5 10">2789STDY5834961</strain>
    </source>
</reference>
<dbReference type="InterPro" id="IPR000835">
    <property type="entry name" value="HTH_MarR-typ"/>
</dbReference>
<proteinExistence type="predicted"/>
<dbReference type="Proteomes" id="UP000095439">
    <property type="component" value="Unassembled WGS sequence"/>
</dbReference>
<dbReference type="RefSeq" id="WP_022415378.1">
    <property type="nucleotide sequence ID" value="NZ_CABIWY010000001.1"/>
</dbReference>
<dbReference type="Pfam" id="PF12802">
    <property type="entry name" value="MarR_2"/>
    <property type="match status" value="1"/>
</dbReference>
<sequence>MKEEDRKIGPEIHCTDLKLSRNLSAHVRKSGVDEVTMMHGWIIRYLYENREQDIFQKDIEQRFAVGRSTVTNLIQLMEKKGFVKRESVKQDARLKKVILTEKGIASQESFEDIVEHIEEELSEGISEEELHIFYKVLDRINQNVKKYEVR</sequence>
<dbReference type="GO" id="GO:0003700">
    <property type="term" value="F:DNA-binding transcription factor activity"/>
    <property type="evidence" value="ECO:0007669"/>
    <property type="project" value="InterPro"/>
</dbReference>